<feature type="transmembrane region" description="Helical" evidence="8">
    <location>
        <begin position="21"/>
        <end position="41"/>
    </location>
</feature>
<gene>
    <name evidence="9" type="ORF">BCR37DRAFT_338180</name>
</gene>
<dbReference type="GO" id="GO:0006865">
    <property type="term" value="P:amino acid transport"/>
    <property type="evidence" value="ECO:0007669"/>
    <property type="project" value="UniProtKB-KW"/>
</dbReference>
<evidence type="ECO:0000256" key="1">
    <source>
        <dbReference type="ARBA" id="ARBA00004141"/>
    </source>
</evidence>
<dbReference type="STRING" id="56484.A0A1Y2FT00"/>
<dbReference type="EMBL" id="MCFI01000002">
    <property type="protein sequence ID" value="ORY87130.1"/>
    <property type="molecule type" value="Genomic_DNA"/>
</dbReference>
<feature type="non-terminal residue" evidence="9">
    <location>
        <position position="456"/>
    </location>
</feature>
<dbReference type="Proteomes" id="UP000193685">
    <property type="component" value="Unassembled WGS sequence"/>
</dbReference>
<dbReference type="InterPro" id="IPR004840">
    <property type="entry name" value="Amino_acid_permease_CS"/>
</dbReference>
<dbReference type="PANTHER" id="PTHR45649">
    <property type="entry name" value="AMINO-ACID PERMEASE BAT1"/>
    <property type="match status" value="1"/>
</dbReference>
<evidence type="ECO:0000313" key="9">
    <source>
        <dbReference type="EMBL" id="ORY87130.1"/>
    </source>
</evidence>
<feature type="transmembrane region" description="Helical" evidence="8">
    <location>
        <begin position="355"/>
        <end position="375"/>
    </location>
</feature>
<evidence type="ECO:0000313" key="10">
    <source>
        <dbReference type="Proteomes" id="UP000193685"/>
    </source>
</evidence>
<dbReference type="OMA" id="NIAGGWA"/>
<keyword evidence="3" id="KW-0813">Transport</keyword>
<accession>A0A1Y2FT00</accession>
<proteinExistence type="inferred from homology"/>
<dbReference type="InterPro" id="IPR002293">
    <property type="entry name" value="AA/rel_permease1"/>
</dbReference>
<dbReference type="RefSeq" id="XP_040727986.1">
    <property type="nucleotide sequence ID" value="XM_040867291.1"/>
</dbReference>
<dbReference type="PROSITE" id="PS00218">
    <property type="entry name" value="AMINO_ACID_PERMEASE_1"/>
    <property type="match status" value="1"/>
</dbReference>
<reference evidence="9 10" key="1">
    <citation type="submission" date="2016-07" db="EMBL/GenBank/DDBJ databases">
        <title>Pervasive Adenine N6-methylation of Active Genes in Fungi.</title>
        <authorList>
            <consortium name="DOE Joint Genome Institute"/>
            <person name="Mondo S.J."/>
            <person name="Dannebaum R.O."/>
            <person name="Kuo R.C."/>
            <person name="Labutti K."/>
            <person name="Haridas S."/>
            <person name="Kuo A."/>
            <person name="Salamov A."/>
            <person name="Ahrendt S.R."/>
            <person name="Lipzen A."/>
            <person name="Sullivan W."/>
            <person name="Andreopoulos W.B."/>
            <person name="Clum A."/>
            <person name="Lindquist E."/>
            <person name="Daum C."/>
            <person name="Ramamoorthy G.K."/>
            <person name="Gryganskyi A."/>
            <person name="Culley D."/>
            <person name="Magnuson J.K."/>
            <person name="James T.Y."/>
            <person name="O'Malley M.A."/>
            <person name="Stajich J.E."/>
            <person name="Spatafora J.W."/>
            <person name="Visel A."/>
            <person name="Grigoriev I.V."/>
        </authorList>
    </citation>
    <scope>NUCLEOTIDE SEQUENCE [LARGE SCALE GENOMIC DNA]</scope>
    <source>
        <strain evidence="9 10">12-1054</strain>
    </source>
</reference>
<evidence type="ECO:0000256" key="8">
    <source>
        <dbReference type="SAM" id="Phobius"/>
    </source>
</evidence>
<feature type="transmembrane region" description="Helical" evidence="8">
    <location>
        <begin position="422"/>
        <end position="443"/>
    </location>
</feature>
<comment type="subcellular location">
    <subcellularLocation>
        <location evidence="1">Membrane</location>
        <topology evidence="1">Multi-pass membrane protein</topology>
    </subcellularLocation>
</comment>
<keyword evidence="7 8" id="KW-0472">Membrane</keyword>
<evidence type="ECO:0000256" key="7">
    <source>
        <dbReference type="ARBA" id="ARBA00023136"/>
    </source>
</evidence>
<protein>
    <submittedName>
        <fullName evidence="9">Amino acid/polyamine transporter I</fullName>
    </submittedName>
</protein>
<evidence type="ECO:0000256" key="3">
    <source>
        <dbReference type="ARBA" id="ARBA00022448"/>
    </source>
</evidence>
<dbReference type="GO" id="GO:0016020">
    <property type="term" value="C:membrane"/>
    <property type="evidence" value="ECO:0007669"/>
    <property type="project" value="UniProtKB-SubCell"/>
</dbReference>
<evidence type="ECO:0000256" key="5">
    <source>
        <dbReference type="ARBA" id="ARBA00022970"/>
    </source>
</evidence>
<keyword evidence="5" id="KW-0029">Amino-acid transport</keyword>
<feature type="non-terminal residue" evidence="9">
    <location>
        <position position="1"/>
    </location>
</feature>
<dbReference type="GO" id="GO:0022857">
    <property type="term" value="F:transmembrane transporter activity"/>
    <property type="evidence" value="ECO:0007669"/>
    <property type="project" value="InterPro"/>
</dbReference>
<dbReference type="GeneID" id="63783890"/>
<feature type="transmembrane region" description="Helical" evidence="8">
    <location>
        <begin position="381"/>
        <end position="402"/>
    </location>
</feature>
<feature type="transmembrane region" description="Helical" evidence="8">
    <location>
        <begin position="301"/>
        <end position="325"/>
    </location>
</feature>
<feature type="transmembrane region" description="Helical" evidence="8">
    <location>
        <begin position="212"/>
        <end position="235"/>
    </location>
</feature>
<feature type="transmembrane region" description="Helical" evidence="8">
    <location>
        <begin position="143"/>
        <end position="163"/>
    </location>
</feature>
<dbReference type="AlphaFoldDB" id="A0A1Y2FT00"/>
<keyword evidence="10" id="KW-1185">Reference proteome</keyword>
<sequence>DDRRLAQLGYEPVYKRSMSRWAILGLAFSVLSCWGEIGSSLTSGLNAGGPAGLVWSWIGVSICTIPVVWSLAEICSYHPTSGGQYFWVANMASPRYARGLSYATAWAQLAGLVGLGTAAAANVGESTFGMIGLAMEDFEEKSWMLVVEGLGIILICACFNIFGRRLLNGTGLFALVFGVGGLIVTVIVLLSMADEFQSARFVFTEYANNTGLSSRFSGVVVCLGITNASYVLVAYDEPGHHTEEMPNPQVDAPKAMVWSVYLGCVTGFFYLLSILFCITDLDDVLDADNPIFPIYFQATHSLAVSCVLGVILLMTQVIAEISFIAETSRSLMAFARDGGLPFSRWLSHVHPTLNVPIRAIFCSSILQGIVMLIYFGSSTAFLTIIALGTVGSYVSYAVPIGVKLWSRRDGHAPGPFAMGQNIGFLCNVVSILYLAFAILFFHVPARYPVSAGNMNY</sequence>
<comment type="similarity">
    <text evidence="2">Belongs to the amino acid-polyamine-organocation (APC) superfamily.</text>
</comment>
<keyword evidence="6 8" id="KW-1133">Transmembrane helix</keyword>
<dbReference type="Pfam" id="PF13520">
    <property type="entry name" value="AA_permease_2"/>
    <property type="match status" value="1"/>
</dbReference>
<dbReference type="OrthoDB" id="3257095at2759"/>
<feature type="transmembrane region" description="Helical" evidence="8">
    <location>
        <begin position="100"/>
        <end position="123"/>
    </location>
</feature>
<comment type="caution">
    <text evidence="9">The sequence shown here is derived from an EMBL/GenBank/DDBJ whole genome shotgun (WGS) entry which is preliminary data.</text>
</comment>
<evidence type="ECO:0000256" key="6">
    <source>
        <dbReference type="ARBA" id="ARBA00022989"/>
    </source>
</evidence>
<dbReference type="Gene3D" id="1.20.1740.10">
    <property type="entry name" value="Amino acid/polyamine transporter I"/>
    <property type="match status" value="1"/>
</dbReference>
<dbReference type="PANTHER" id="PTHR45649:SF14">
    <property type="entry name" value="GABA PERMEASE"/>
    <property type="match status" value="1"/>
</dbReference>
<organism evidence="9 10">
    <name type="scientific">Protomyces lactucae-debilis</name>
    <dbReference type="NCBI Taxonomy" id="2754530"/>
    <lineage>
        <taxon>Eukaryota</taxon>
        <taxon>Fungi</taxon>
        <taxon>Dikarya</taxon>
        <taxon>Ascomycota</taxon>
        <taxon>Taphrinomycotina</taxon>
        <taxon>Taphrinomycetes</taxon>
        <taxon>Taphrinales</taxon>
        <taxon>Protomycetaceae</taxon>
        <taxon>Protomyces</taxon>
    </lineage>
</organism>
<evidence type="ECO:0000256" key="2">
    <source>
        <dbReference type="ARBA" id="ARBA00009523"/>
    </source>
</evidence>
<evidence type="ECO:0000256" key="4">
    <source>
        <dbReference type="ARBA" id="ARBA00022692"/>
    </source>
</evidence>
<name>A0A1Y2FT00_PROLT</name>
<feature type="transmembrane region" description="Helical" evidence="8">
    <location>
        <begin position="53"/>
        <end position="72"/>
    </location>
</feature>
<dbReference type="PIRSF" id="PIRSF006060">
    <property type="entry name" value="AA_transporter"/>
    <property type="match status" value="1"/>
</dbReference>
<feature type="transmembrane region" description="Helical" evidence="8">
    <location>
        <begin position="170"/>
        <end position="192"/>
    </location>
</feature>
<feature type="transmembrane region" description="Helical" evidence="8">
    <location>
        <begin position="256"/>
        <end position="281"/>
    </location>
</feature>
<keyword evidence="4 8" id="KW-0812">Transmembrane</keyword>